<evidence type="ECO:0008006" key="3">
    <source>
        <dbReference type="Google" id="ProtNLM"/>
    </source>
</evidence>
<organism evidence="1 2">
    <name type="scientific">Halomarina ordinaria</name>
    <dbReference type="NCBI Taxonomy" id="3033939"/>
    <lineage>
        <taxon>Archaea</taxon>
        <taxon>Methanobacteriati</taxon>
        <taxon>Methanobacteriota</taxon>
        <taxon>Stenosarchaea group</taxon>
        <taxon>Halobacteria</taxon>
        <taxon>Halobacteriales</taxon>
        <taxon>Natronomonadaceae</taxon>
        <taxon>Halomarina</taxon>
    </lineage>
</organism>
<sequence length="57" mass="6506">MSEIVQYLLALSNRRSTNDVRWAARRFRVALAAWSGDARRYARAVLRGTDRTGATDH</sequence>
<evidence type="ECO:0000313" key="2">
    <source>
        <dbReference type="Proteomes" id="UP001596406"/>
    </source>
</evidence>
<name>A0ABD5U7U0_9EURY</name>
<reference evidence="1 2" key="1">
    <citation type="journal article" date="2019" name="Int. J. Syst. Evol. Microbiol.">
        <title>The Global Catalogue of Microorganisms (GCM) 10K type strain sequencing project: providing services to taxonomists for standard genome sequencing and annotation.</title>
        <authorList>
            <consortium name="The Broad Institute Genomics Platform"/>
            <consortium name="The Broad Institute Genome Sequencing Center for Infectious Disease"/>
            <person name="Wu L."/>
            <person name="Ma J."/>
        </authorList>
    </citation>
    <scope>NUCLEOTIDE SEQUENCE [LARGE SCALE GENOMIC DNA]</scope>
    <source>
        <strain evidence="1 2">PSRA2</strain>
    </source>
</reference>
<dbReference type="RefSeq" id="WP_304447064.1">
    <property type="nucleotide sequence ID" value="NZ_JARRAH010000001.1"/>
</dbReference>
<gene>
    <name evidence="1" type="ORF">ACFQHK_02425</name>
</gene>
<dbReference type="AlphaFoldDB" id="A0ABD5U7U0"/>
<accession>A0ABD5U7U0</accession>
<keyword evidence="2" id="KW-1185">Reference proteome</keyword>
<dbReference type="Proteomes" id="UP001596406">
    <property type="component" value="Unassembled WGS sequence"/>
</dbReference>
<protein>
    <recommendedName>
        <fullName evidence="3">Transposase</fullName>
    </recommendedName>
</protein>
<proteinExistence type="predicted"/>
<evidence type="ECO:0000313" key="1">
    <source>
        <dbReference type="EMBL" id="MFC6835361.1"/>
    </source>
</evidence>
<dbReference type="EMBL" id="JBHSXM010000001">
    <property type="protein sequence ID" value="MFC6835361.1"/>
    <property type="molecule type" value="Genomic_DNA"/>
</dbReference>
<comment type="caution">
    <text evidence="1">The sequence shown here is derived from an EMBL/GenBank/DDBJ whole genome shotgun (WGS) entry which is preliminary data.</text>
</comment>